<comment type="caution">
    <text evidence="2">The sequence shown here is derived from an EMBL/GenBank/DDBJ whole genome shotgun (WGS) entry which is preliminary data.</text>
</comment>
<feature type="transmembrane region" description="Helical" evidence="1">
    <location>
        <begin position="56"/>
        <end position="77"/>
    </location>
</feature>
<keyword evidence="1" id="KW-0812">Transmembrane</keyword>
<name>A0ABR5A8L6_9BACL</name>
<evidence type="ECO:0000313" key="2">
    <source>
        <dbReference type="EMBL" id="KIL37326.1"/>
    </source>
</evidence>
<evidence type="ECO:0000256" key="1">
    <source>
        <dbReference type="SAM" id="Phobius"/>
    </source>
</evidence>
<evidence type="ECO:0000313" key="3">
    <source>
        <dbReference type="Proteomes" id="UP000054526"/>
    </source>
</evidence>
<protein>
    <submittedName>
        <fullName evidence="2">Uncharacterized protein</fullName>
    </submittedName>
</protein>
<dbReference type="RefSeq" id="WP_041058561.1">
    <property type="nucleotide sequence ID" value="NZ_JXAL01000001.1"/>
</dbReference>
<proteinExistence type="predicted"/>
<keyword evidence="1" id="KW-0472">Membrane</keyword>
<accession>A0ABR5A8L6</accession>
<reference evidence="2 3" key="1">
    <citation type="submission" date="2014-12" db="EMBL/GenBank/DDBJ databases">
        <title>Draft genome sequence of Cohnella kolymensis strain B-2846.</title>
        <authorList>
            <person name="Karlyshev A.V."/>
            <person name="Kudryashova E.B."/>
        </authorList>
    </citation>
    <scope>NUCLEOTIDE SEQUENCE [LARGE SCALE GENOMIC DNA]</scope>
    <source>
        <strain evidence="2 3">VKM B-2846</strain>
    </source>
</reference>
<keyword evidence="3" id="KW-1185">Reference proteome</keyword>
<dbReference type="EMBL" id="JXAL01000001">
    <property type="protein sequence ID" value="KIL37326.1"/>
    <property type="molecule type" value="Genomic_DNA"/>
</dbReference>
<sequence length="237" mass="27448">MLNSNQRRFRKEMMKAQKEANRKKANPYYSYVEDRVITDYYSVPNKKKARGFVRATMRWLFTLVVCGLIVIGAVTYFSSQPTNLDLKQVSPKQKAVFDYLSSFDSSDAELQKMMNYAVTSFPKKMKRDPKYEANLKQYLNRLHEMVKELSGRDVPEAVAKLHDIKIQALTVYHEQLTYLLSSVENKNPALVDNFNVLNQKVNLLNTQSRAEMIRAITSVGMQYSLLEDGTIQYQTTK</sequence>
<organism evidence="2 3">
    <name type="scientific">Cohnella kolymensis</name>
    <dbReference type="NCBI Taxonomy" id="1590652"/>
    <lineage>
        <taxon>Bacteria</taxon>
        <taxon>Bacillati</taxon>
        <taxon>Bacillota</taxon>
        <taxon>Bacilli</taxon>
        <taxon>Bacillales</taxon>
        <taxon>Paenibacillaceae</taxon>
        <taxon>Cohnella</taxon>
    </lineage>
</organism>
<keyword evidence="1" id="KW-1133">Transmembrane helix</keyword>
<gene>
    <name evidence="2" type="ORF">SD71_01160</name>
</gene>
<dbReference type="Proteomes" id="UP000054526">
    <property type="component" value="Unassembled WGS sequence"/>
</dbReference>